<keyword evidence="2" id="KW-1185">Reference proteome</keyword>
<dbReference type="AlphaFoldDB" id="A0A9P7UAN0"/>
<dbReference type="Proteomes" id="UP000699042">
    <property type="component" value="Unassembled WGS sequence"/>
</dbReference>
<gene>
    <name evidence="1" type="ORF">JMJ77_012029</name>
</gene>
<dbReference type="EMBL" id="JAESDN010000011">
    <property type="protein sequence ID" value="KAG7044214.1"/>
    <property type="molecule type" value="Genomic_DNA"/>
</dbReference>
<protein>
    <submittedName>
        <fullName evidence="1">Uncharacterized protein</fullName>
    </submittedName>
</protein>
<evidence type="ECO:0000313" key="2">
    <source>
        <dbReference type="Proteomes" id="UP000699042"/>
    </source>
</evidence>
<comment type="caution">
    <text evidence="1">The sequence shown here is derived from an EMBL/GenBank/DDBJ whole genome shotgun (WGS) entry which is preliminary data.</text>
</comment>
<reference evidence="1" key="1">
    <citation type="submission" date="2021-05" db="EMBL/GenBank/DDBJ databases">
        <title>Comparative genomics of three Colletotrichum scovillei strains and genetic complementation revealed genes involved fungal growth and virulence on chili pepper.</title>
        <authorList>
            <person name="Hsieh D.-K."/>
            <person name="Chuang S.-C."/>
            <person name="Chen C.-Y."/>
            <person name="Chao Y.-T."/>
            <person name="Lu M.-Y.J."/>
            <person name="Lee M.-H."/>
            <person name="Shih M.-C."/>
        </authorList>
    </citation>
    <scope>NUCLEOTIDE SEQUENCE</scope>
    <source>
        <strain evidence="1">Coll-153</strain>
    </source>
</reference>
<name>A0A9P7UAN0_9PEZI</name>
<organism evidence="1 2">
    <name type="scientific">Colletotrichum scovillei</name>
    <dbReference type="NCBI Taxonomy" id="1209932"/>
    <lineage>
        <taxon>Eukaryota</taxon>
        <taxon>Fungi</taxon>
        <taxon>Dikarya</taxon>
        <taxon>Ascomycota</taxon>
        <taxon>Pezizomycotina</taxon>
        <taxon>Sordariomycetes</taxon>
        <taxon>Hypocreomycetidae</taxon>
        <taxon>Glomerellales</taxon>
        <taxon>Glomerellaceae</taxon>
        <taxon>Colletotrichum</taxon>
        <taxon>Colletotrichum acutatum species complex</taxon>
    </lineage>
</organism>
<sequence>MPNPAASGDAACETIILASERCLVIELRDTTSSTA</sequence>
<accession>A0A9P7UAN0</accession>
<evidence type="ECO:0000313" key="1">
    <source>
        <dbReference type="EMBL" id="KAG7044214.1"/>
    </source>
</evidence>
<proteinExistence type="predicted"/>